<dbReference type="Gene3D" id="1.20.1530.20">
    <property type="match status" value="1"/>
</dbReference>
<dbReference type="PANTHER" id="PTHR36838:SF4">
    <property type="entry name" value="AUXIN EFFLUX CARRIER FAMILY PROTEIN"/>
    <property type="match status" value="1"/>
</dbReference>
<reference evidence="9 10" key="1">
    <citation type="submission" date="2023-08" db="EMBL/GenBank/DDBJ databases">
        <title>Oxalobacteraceae gen .nov., isolated from river sludge outside the plant.</title>
        <authorList>
            <person name="Zhao S.Y."/>
        </authorList>
    </citation>
    <scope>NUCLEOTIDE SEQUENCE [LARGE SCALE GENOMIC DNA]</scope>
    <source>
        <strain evidence="9 10">R-40</strain>
    </source>
</reference>
<feature type="transmembrane region" description="Helical" evidence="8">
    <location>
        <begin position="272"/>
        <end position="293"/>
    </location>
</feature>
<organism evidence="9 10">
    <name type="scientific">Keguizhuia sedimenti</name>
    <dbReference type="NCBI Taxonomy" id="3064264"/>
    <lineage>
        <taxon>Bacteria</taxon>
        <taxon>Pseudomonadati</taxon>
        <taxon>Pseudomonadota</taxon>
        <taxon>Betaproteobacteria</taxon>
        <taxon>Burkholderiales</taxon>
        <taxon>Oxalobacteraceae</taxon>
        <taxon>Keguizhuia</taxon>
    </lineage>
</organism>
<keyword evidence="3" id="KW-0813">Transport</keyword>
<evidence type="ECO:0000313" key="10">
    <source>
        <dbReference type="Proteomes" id="UP001225596"/>
    </source>
</evidence>
<evidence type="ECO:0000256" key="7">
    <source>
        <dbReference type="ARBA" id="ARBA00023136"/>
    </source>
</evidence>
<feature type="transmembrane region" description="Helical" evidence="8">
    <location>
        <begin position="123"/>
        <end position="144"/>
    </location>
</feature>
<keyword evidence="7 8" id="KW-0472">Membrane</keyword>
<gene>
    <name evidence="9" type="ORF">Q8A64_00310</name>
</gene>
<evidence type="ECO:0000256" key="5">
    <source>
        <dbReference type="ARBA" id="ARBA00022692"/>
    </source>
</evidence>
<evidence type="ECO:0000256" key="8">
    <source>
        <dbReference type="SAM" id="Phobius"/>
    </source>
</evidence>
<keyword evidence="4" id="KW-1003">Cell membrane</keyword>
<dbReference type="PANTHER" id="PTHR36838">
    <property type="entry name" value="AUXIN EFFLUX CARRIER FAMILY PROTEIN"/>
    <property type="match status" value="1"/>
</dbReference>
<feature type="transmembrane region" description="Helical" evidence="8">
    <location>
        <begin position="6"/>
        <end position="25"/>
    </location>
</feature>
<feature type="transmembrane region" description="Helical" evidence="8">
    <location>
        <begin position="183"/>
        <end position="202"/>
    </location>
</feature>
<accession>A0ABU1BL13</accession>
<keyword evidence="5 8" id="KW-0812">Transmembrane</keyword>
<feature type="transmembrane region" description="Helical" evidence="8">
    <location>
        <begin position="246"/>
        <end position="266"/>
    </location>
</feature>
<evidence type="ECO:0000256" key="3">
    <source>
        <dbReference type="ARBA" id="ARBA00022448"/>
    </source>
</evidence>
<evidence type="ECO:0000256" key="6">
    <source>
        <dbReference type="ARBA" id="ARBA00022989"/>
    </source>
</evidence>
<dbReference type="InterPro" id="IPR004776">
    <property type="entry name" value="Mem_transp_PIN-like"/>
</dbReference>
<evidence type="ECO:0000256" key="1">
    <source>
        <dbReference type="ARBA" id="ARBA00004651"/>
    </source>
</evidence>
<feature type="transmembrane region" description="Helical" evidence="8">
    <location>
        <begin position="37"/>
        <end position="52"/>
    </location>
</feature>
<comment type="subcellular location">
    <subcellularLocation>
        <location evidence="1">Cell membrane</location>
        <topology evidence="1">Multi-pass membrane protein</topology>
    </subcellularLocation>
</comment>
<comment type="caution">
    <text evidence="9">The sequence shown here is derived from an EMBL/GenBank/DDBJ whole genome shotgun (WGS) entry which is preliminary data.</text>
</comment>
<dbReference type="InterPro" id="IPR038770">
    <property type="entry name" value="Na+/solute_symporter_sf"/>
</dbReference>
<dbReference type="Pfam" id="PF03547">
    <property type="entry name" value="Mem_trans"/>
    <property type="match status" value="1"/>
</dbReference>
<dbReference type="EMBL" id="JAUYVH010000001">
    <property type="protein sequence ID" value="MDQ9168844.1"/>
    <property type="molecule type" value="Genomic_DNA"/>
</dbReference>
<evidence type="ECO:0000256" key="4">
    <source>
        <dbReference type="ARBA" id="ARBA00022475"/>
    </source>
</evidence>
<evidence type="ECO:0000313" key="9">
    <source>
        <dbReference type="EMBL" id="MDQ9168844.1"/>
    </source>
</evidence>
<keyword evidence="10" id="KW-1185">Reference proteome</keyword>
<sequence>MSIVSILLPDFLLILLGFVIIRITNWGNEFWVGMEKLVYYVLFPSLLFYSTSHTSLDFALTGKLLQVAIAACFTGILLGWLAKPLFRPGPMIFESGVQTAFRFNSYLALAAANRLAGDQGTSMMALIIGFCVPLCNMAAVHALVHRSGGLLKELAKNPLLLATAGGIIFNLIGLRVPEIAGAFLSRLGNASIALGLIMVGAGLRLSGLQNAKGIASYLIAVKLLAVPACAYFLGRFLELPPLQLQIAVIFGALPTASSAYVLTTRMGGNGPLVAFLISAGTLISLVTLPFWLIQASAA</sequence>
<feature type="transmembrane region" description="Helical" evidence="8">
    <location>
        <begin position="64"/>
        <end position="82"/>
    </location>
</feature>
<dbReference type="RefSeq" id="WP_338434680.1">
    <property type="nucleotide sequence ID" value="NZ_JAUYVH010000001.1"/>
</dbReference>
<keyword evidence="6 8" id="KW-1133">Transmembrane helix</keyword>
<evidence type="ECO:0000256" key="2">
    <source>
        <dbReference type="ARBA" id="ARBA00010145"/>
    </source>
</evidence>
<name>A0ABU1BL13_9BURK</name>
<feature type="transmembrane region" description="Helical" evidence="8">
    <location>
        <begin position="159"/>
        <end position="176"/>
    </location>
</feature>
<comment type="similarity">
    <text evidence="2">Belongs to the auxin efflux carrier (TC 2.A.69) family.</text>
</comment>
<dbReference type="Proteomes" id="UP001225596">
    <property type="component" value="Unassembled WGS sequence"/>
</dbReference>
<feature type="transmembrane region" description="Helical" evidence="8">
    <location>
        <begin position="214"/>
        <end position="234"/>
    </location>
</feature>
<proteinExistence type="inferred from homology"/>
<protein>
    <submittedName>
        <fullName evidence="9">AEC family transporter</fullName>
    </submittedName>
</protein>